<dbReference type="GO" id="GO:0045746">
    <property type="term" value="P:negative regulation of Notch signaling pathway"/>
    <property type="evidence" value="ECO:0007669"/>
    <property type="project" value="InterPro"/>
</dbReference>
<protein>
    <submittedName>
        <fullName evidence="7">Protein insensitive</fullName>
    </submittedName>
</protein>
<sequence length="278" mass="31056">MNTTQQLNSSRTENVNYMIITEDTGNNNEERIEVQLAEEDGALNLNSSADSGQLEICLAPRESTPIKNDCKTIQMQQCTTLNSSLPQRVSEHKSFVKNIDELPTSISSRLDIQQSGTSSNNSPHLASIQQHDYNTNNLLQTSETQSKNNGMNSQILSTYDTNLQQQNEDRSHEETAMVSIGPNNTRVPAKFYNSMRWTSASIATRKLLSAIFNRKVLATHSMTGKPSPAFRGHDKPAKQMLDPLIVADIIYAVKINVTFLPRQFVLPLQQNVLTKTKC</sequence>
<evidence type="ECO:0000313" key="8">
    <source>
        <dbReference type="Proteomes" id="UP000299102"/>
    </source>
</evidence>
<dbReference type="GO" id="GO:0003714">
    <property type="term" value="F:transcription corepressor activity"/>
    <property type="evidence" value="ECO:0007669"/>
    <property type="project" value="InterPro"/>
</dbReference>
<keyword evidence="2" id="KW-0678">Repressor</keyword>
<dbReference type="PROSITE" id="PS51457">
    <property type="entry name" value="BEN"/>
    <property type="match status" value="1"/>
</dbReference>
<dbReference type="Gene3D" id="1.10.10.2590">
    <property type="entry name" value="BEN domain"/>
    <property type="match status" value="1"/>
</dbReference>
<dbReference type="InterPro" id="IPR037496">
    <property type="entry name" value="BEND6-like"/>
</dbReference>
<dbReference type="OrthoDB" id="8186171at2759"/>
<keyword evidence="3" id="KW-0805">Transcription regulation</keyword>
<evidence type="ECO:0000259" key="6">
    <source>
        <dbReference type="PROSITE" id="PS51457"/>
    </source>
</evidence>
<organism evidence="7 8">
    <name type="scientific">Eumeta variegata</name>
    <name type="common">Bagworm moth</name>
    <name type="synonym">Eumeta japonica</name>
    <dbReference type="NCBI Taxonomy" id="151549"/>
    <lineage>
        <taxon>Eukaryota</taxon>
        <taxon>Metazoa</taxon>
        <taxon>Ecdysozoa</taxon>
        <taxon>Arthropoda</taxon>
        <taxon>Hexapoda</taxon>
        <taxon>Insecta</taxon>
        <taxon>Pterygota</taxon>
        <taxon>Neoptera</taxon>
        <taxon>Endopterygota</taxon>
        <taxon>Lepidoptera</taxon>
        <taxon>Glossata</taxon>
        <taxon>Ditrysia</taxon>
        <taxon>Tineoidea</taxon>
        <taxon>Psychidae</taxon>
        <taxon>Oiketicinae</taxon>
        <taxon>Eumeta</taxon>
    </lineage>
</organism>
<dbReference type="Proteomes" id="UP000299102">
    <property type="component" value="Unassembled WGS sequence"/>
</dbReference>
<dbReference type="GO" id="GO:0045666">
    <property type="term" value="P:positive regulation of neuron differentiation"/>
    <property type="evidence" value="ECO:0007669"/>
    <property type="project" value="InterPro"/>
</dbReference>
<evidence type="ECO:0000256" key="5">
    <source>
        <dbReference type="ARBA" id="ARBA00023242"/>
    </source>
</evidence>
<dbReference type="AlphaFoldDB" id="A0A4C1SK38"/>
<proteinExistence type="predicted"/>
<keyword evidence="4" id="KW-0804">Transcription</keyword>
<comment type="subcellular location">
    <subcellularLocation>
        <location evidence="1">Nucleus</location>
    </subcellularLocation>
</comment>
<comment type="caution">
    <text evidence="7">The sequence shown here is derived from an EMBL/GenBank/DDBJ whole genome shotgun (WGS) entry which is preliminary data.</text>
</comment>
<dbReference type="GO" id="GO:0003677">
    <property type="term" value="F:DNA binding"/>
    <property type="evidence" value="ECO:0007669"/>
    <property type="project" value="InterPro"/>
</dbReference>
<dbReference type="PANTHER" id="PTHR35346:SF1">
    <property type="entry name" value="BEN DOMAIN-CONTAINING PROTEIN 6"/>
    <property type="match status" value="1"/>
</dbReference>
<evidence type="ECO:0000256" key="1">
    <source>
        <dbReference type="ARBA" id="ARBA00004123"/>
    </source>
</evidence>
<keyword evidence="5" id="KW-0539">Nucleus</keyword>
<accession>A0A4C1SK38</accession>
<dbReference type="GO" id="GO:0005634">
    <property type="term" value="C:nucleus"/>
    <property type="evidence" value="ECO:0007669"/>
    <property type="project" value="UniProtKB-SubCell"/>
</dbReference>
<evidence type="ECO:0000313" key="7">
    <source>
        <dbReference type="EMBL" id="GBP02553.1"/>
    </source>
</evidence>
<feature type="domain" description="BEN" evidence="6">
    <location>
        <begin position="181"/>
        <end position="278"/>
    </location>
</feature>
<name>A0A4C1SK38_EUMVA</name>
<dbReference type="EMBL" id="BGZK01007153">
    <property type="protein sequence ID" value="GBP02553.1"/>
    <property type="molecule type" value="Genomic_DNA"/>
</dbReference>
<keyword evidence="8" id="KW-1185">Reference proteome</keyword>
<evidence type="ECO:0000256" key="3">
    <source>
        <dbReference type="ARBA" id="ARBA00023015"/>
    </source>
</evidence>
<gene>
    <name evidence="7" type="primary">insv</name>
    <name evidence="7" type="ORF">EVAR_73982_1</name>
</gene>
<dbReference type="PANTHER" id="PTHR35346">
    <property type="entry name" value="BEN DOMAIN-CONTAINING PROTEIN 6"/>
    <property type="match status" value="1"/>
</dbReference>
<reference evidence="7 8" key="1">
    <citation type="journal article" date="2019" name="Commun. Biol.">
        <title>The bagworm genome reveals a unique fibroin gene that provides high tensile strength.</title>
        <authorList>
            <person name="Kono N."/>
            <person name="Nakamura H."/>
            <person name="Ohtoshi R."/>
            <person name="Tomita M."/>
            <person name="Numata K."/>
            <person name="Arakawa K."/>
        </authorList>
    </citation>
    <scope>NUCLEOTIDE SEQUENCE [LARGE SCALE GENOMIC DNA]</scope>
</reference>
<evidence type="ECO:0000256" key="4">
    <source>
        <dbReference type="ARBA" id="ARBA00023163"/>
    </source>
</evidence>
<dbReference type="SMART" id="SM01025">
    <property type="entry name" value="BEN"/>
    <property type="match status" value="1"/>
</dbReference>
<evidence type="ECO:0000256" key="2">
    <source>
        <dbReference type="ARBA" id="ARBA00022491"/>
    </source>
</evidence>
<dbReference type="Pfam" id="PF10523">
    <property type="entry name" value="BEN"/>
    <property type="match status" value="1"/>
</dbReference>
<dbReference type="InterPro" id="IPR018379">
    <property type="entry name" value="BEN_domain"/>
</dbReference>